<evidence type="ECO:0000313" key="15">
    <source>
        <dbReference type="Proteomes" id="UP000055136"/>
    </source>
</evidence>
<proteinExistence type="inferred from homology"/>
<evidence type="ECO:0000256" key="13">
    <source>
        <dbReference type="SAM" id="Phobius"/>
    </source>
</evidence>
<dbReference type="Proteomes" id="UP000055136">
    <property type="component" value="Chromosome"/>
</dbReference>
<feature type="transmembrane region" description="Helical" evidence="13">
    <location>
        <begin position="109"/>
        <end position="127"/>
    </location>
</feature>
<name>A0A0S2TCX7_9GAMM</name>
<dbReference type="EMBL" id="CP013099">
    <property type="protein sequence ID" value="ALP53014.1"/>
    <property type="molecule type" value="Genomic_DNA"/>
</dbReference>
<keyword evidence="15" id="KW-1185">Reference proteome</keyword>
<dbReference type="SUPFAM" id="SSF81343">
    <property type="entry name" value="Fumarate reductase respiratory complex transmembrane subunits"/>
    <property type="match status" value="1"/>
</dbReference>
<evidence type="ECO:0000256" key="7">
    <source>
        <dbReference type="ARBA" id="ARBA00022723"/>
    </source>
</evidence>
<comment type="function">
    <text evidence="1">Membrane-anchoring subunit of succinate dehydrogenase (SDH).</text>
</comment>
<dbReference type="PANTHER" id="PTHR10978:SF5">
    <property type="entry name" value="SUCCINATE DEHYDROGENASE CYTOCHROME B560 SUBUNIT, MITOCHONDRIAL"/>
    <property type="match status" value="1"/>
</dbReference>
<comment type="cofactor">
    <cofactor evidence="12">
        <name>heme</name>
        <dbReference type="ChEBI" id="CHEBI:30413"/>
    </cofactor>
    <text evidence="12">The heme is bound between the two transmembrane subunits.</text>
</comment>
<dbReference type="Gene3D" id="1.20.1300.10">
    <property type="entry name" value="Fumarate reductase/succinate dehydrogenase, transmembrane subunit"/>
    <property type="match status" value="1"/>
</dbReference>
<dbReference type="AlphaFoldDB" id="A0A0S2TCX7"/>
<evidence type="ECO:0000256" key="12">
    <source>
        <dbReference type="PIRSR" id="PIRSR000178-1"/>
    </source>
</evidence>
<dbReference type="Pfam" id="PF01127">
    <property type="entry name" value="Sdh_cyt"/>
    <property type="match status" value="1"/>
</dbReference>
<evidence type="ECO:0000256" key="9">
    <source>
        <dbReference type="ARBA" id="ARBA00023004"/>
    </source>
</evidence>
<dbReference type="InterPro" id="IPR018495">
    <property type="entry name" value="Succ_DH_cyt_bsu_CS"/>
</dbReference>
<evidence type="ECO:0000256" key="1">
    <source>
        <dbReference type="ARBA" id="ARBA00004050"/>
    </source>
</evidence>
<keyword evidence="8 13" id="KW-1133">Transmembrane helix</keyword>
<dbReference type="GO" id="GO:0046872">
    <property type="term" value="F:metal ion binding"/>
    <property type="evidence" value="ECO:0007669"/>
    <property type="project" value="UniProtKB-KW"/>
</dbReference>
<dbReference type="PIRSF" id="PIRSF000178">
    <property type="entry name" value="SDH_cyt_b560"/>
    <property type="match status" value="1"/>
</dbReference>
<evidence type="ECO:0000256" key="8">
    <source>
        <dbReference type="ARBA" id="ARBA00022989"/>
    </source>
</evidence>
<dbReference type="InterPro" id="IPR014314">
    <property type="entry name" value="Succ_DH_cytb556"/>
</dbReference>
<dbReference type="InterPro" id="IPR000701">
    <property type="entry name" value="SuccDH_FuR_B_TM-su"/>
</dbReference>
<organism evidence="14 15">
    <name type="scientific">Candidatus Tenderia electrophaga</name>
    <dbReference type="NCBI Taxonomy" id="1748243"/>
    <lineage>
        <taxon>Bacteria</taxon>
        <taxon>Pseudomonadati</taxon>
        <taxon>Pseudomonadota</taxon>
        <taxon>Gammaproteobacteria</taxon>
        <taxon>Candidatus Tenderiales</taxon>
        <taxon>Candidatus Tenderiaceae</taxon>
        <taxon>Candidatus Tenderia</taxon>
    </lineage>
</organism>
<evidence type="ECO:0000256" key="10">
    <source>
        <dbReference type="ARBA" id="ARBA00023136"/>
    </source>
</evidence>
<dbReference type="PROSITE" id="PS01000">
    <property type="entry name" value="SDH_CYT_1"/>
    <property type="match status" value="1"/>
</dbReference>
<evidence type="ECO:0000256" key="5">
    <source>
        <dbReference type="ARBA" id="ARBA00022617"/>
    </source>
</evidence>
<dbReference type="STRING" id="1748243.Tel_07500"/>
<dbReference type="GO" id="GO:0009055">
    <property type="term" value="F:electron transfer activity"/>
    <property type="evidence" value="ECO:0007669"/>
    <property type="project" value="InterPro"/>
</dbReference>
<keyword evidence="10 13" id="KW-0472">Membrane</keyword>
<dbReference type="KEGG" id="tee:Tel_07500"/>
<accession>A0A0S2TCX7</accession>
<dbReference type="CDD" id="cd03499">
    <property type="entry name" value="SQR_TypeC_SdhC"/>
    <property type="match status" value="1"/>
</dbReference>
<sequence>MKNNKPDTRPVYLDLRHIRQPVTAIASIGHRISGVLLFLSIPFFIWLLERSLHSPQGYQQVMALFDNGLVKLLTVLVAWSAAHHFFAGVRFLLLDVEIGVALPAARRSAMTVNILGVVAVVIAVVMVL</sequence>
<comment type="subunit">
    <text evidence="11">Part of an enzyme complex containing four subunits: a flavoprotein, an iron-sulfur protein, plus two membrane-anchoring proteins, SdhC and SdhD. The complex can form homotrimers.</text>
</comment>
<feature type="transmembrane region" description="Helical" evidence="13">
    <location>
        <begin position="69"/>
        <end position="89"/>
    </location>
</feature>
<evidence type="ECO:0000313" key="14">
    <source>
        <dbReference type="EMBL" id="ALP53014.1"/>
    </source>
</evidence>
<gene>
    <name evidence="14" type="ORF">Tel_07500</name>
</gene>
<keyword evidence="7 12" id="KW-0479">Metal-binding</keyword>
<dbReference type="NCBIfam" id="TIGR02970">
    <property type="entry name" value="succ_dehyd_cytB"/>
    <property type="match status" value="1"/>
</dbReference>
<protein>
    <recommendedName>
        <fullName evidence="4">Succinate dehydrogenase cytochrome b556 subunit</fullName>
    </recommendedName>
</protein>
<dbReference type="GO" id="GO:0006099">
    <property type="term" value="P:tricarboxylic acid cycle"/>
    <property type="evidence" value="ECO:0007669"/>
    <property type="project" value="InterPro"/>
</dbReference>
<dbReference type="InterPro" id="IPR034804">
    <property type="entry name" value="SQR/QFR_C/D"/>
</dbReference>
<evidence type="ECO:0000256" key="11">
    <source>
        <dbReference type="ARBA" id="ARBA00025912"/>
    </source>
</evidence>
<evidence type="ECO:0000256" key="2">
    <source>
        <dbReference type="ARBA" id="ARBA00004141"/>
    </source>
</evidence>
<comment type="subcellular location">
    <subcellularLocation>
        <location evidence="2">Membrane</location>
        <topology evidence="2">Multi-pass membrane protein</topology>
    </subcellularLocation>
</comment>
<evidence type="ECO:0000256" key="6">
    <source>
        <dbReference type="ARBA" id="ARBA00022692"/>
    </source>
</evidence>
<feature type="transmembrane region" description="Helical" evidence="13">
    <location>
        <begin position="28"/>
        <end position="48"/>
    </location>
</feature>
<keyword evidence="6 13" id="KW-0812">Transmembrane</keyword>
<keyword evidence="9 12" id="KW-0408">Iron</keyword>
<dbReference type="GO" id="GO:0005886">
    <property type="term" value="C:plasma membrane"/>
    <property type="evidence" value="ECO:0007669"/>
    <property type="project" value="TreeGrafter"/>
</dbReference>
<feature type="binding site" description="axial binding residue" evidence="12">
    <location>
        <position position="84"/>
    </location>
    <ligand>
        <name>heme</name>
        <dbReference type="ChEBI" id="CHEBI:30413"/>
        <note>ligand shared with second transmembrane subunit</note>
    </ligand>
    <ligandPart>
        <name>Fe</name>
        <dbReference type="ChEBI" id="CHEBI:18248"/>
    </ligandPart>
</feature>
<comment type="similarity">
    <text evidence="3">Belongs to the cytochrome b560 family.</text>
</comment>
<dbReference type="PANTHER" id="PTHR10978">
    <property type="entry name" value="SUCCINATE DEHYDROGENASE CYTOCHROME B560 SUBUNIT"/>
    <property type="match status" value="1"/>
</dbReference>
<keyword evidence="5 12" id="KW-0349">Heme</keyword>
<evidence type="ECO:0000256" key="3">
    <source>
        <dbReference type="ARBA" id="ARBA00007244"/>
    </source>
</evidence>
<reference evidence="14" key="1">
    <citation type="submission" date="2015-10" db="EMBL/GenBank/DDBJ databases">
        <title>Description of Candidatus Tenderia electrophaga gen. nov, sp. nov., an Uncultivated Electroautotroph from a Biocathode Enrichment.</title>
        <authorList>
            <person name="Eddie B.J."/>
            <person name="Malanoski A.P."/>
            <person name="Wang Z."/>
            <person name="Hall R.J."/>
            <person name="Oh S.D."/>
            <person name="Heiner C."/>
            <person name="Lin B."/>
            <person name="Strycharz-Glaven S.M."/>
        </authorList>
    </citation>
    <scope>NUCLEOTIDE SEQUENCE [LARGE SCALE GENOMIC DNA]</scope>
    <source>
        <strain evidence="14">NRL1</strain>
    </source>
</reference>
<evidence type="ECO:0000256" key="4">
    <source>
        <dbReference type="ARBA" id="ARBA00020076"/>
    </source>
</evidence>